<dbReference type="OrthoDB" id="8696437at2"/>
<dbReference type="InterPro" id="IPR003431">
    <property type="entry name" value="B-propeller_Phytase"/>
</dbReference>
<accession>A0A1H7SC00</accession>
<evidence type="ECO:0000313" key="2">
    <source>
        <dbReference type="EMBL" id="SEL70172.1"/>
    </source>
</evidence>
<proteinExistence type="predicted"/>
<reference evidence="2 3" key="1">
    <citation type="submission" date="2016-10" db="EMBL/GenBank/DDBJ databases">
        <authorList>
            <person name="de Groot N.N."/>
        </authorList>
    </citation>
    <scope>NUCLEOTIDE SEQUENCE [LARGE SCALE GENOMIC DNA]</scope>
    <source>
        <strain evidence="2 3">DSM 21039</strain>
    </source>
</reference>
<dbReference type="InterPro" id="IPR011042">
    <property type="entry name" value="6-blade_b-propeller_TolB-like"/>
</dbReference>
<dbReference type="PROSITE" id="PS51662">
    <property type="entry name" value="BP_PHYTASE"/>
    <property type="match status" value="1"/>
</dbReference>
<dbReference type="Proteomes" id="UP000198984">
    <property type="component" value="Unassembled WGS sequence"/>
</dbReference>
<dbReference type="PROSITE" id="PS51257">
    <property type="entry name" value="PROKAR_LIPOPROTEIN"/>
    <property type="match status" value="1"/>
</dbReference>
<organism evidence="2 3">
    <name type="scientific">Chitinophaga rupis</name>
    <dbReference type="NCBI Taxonomy" id="573321"/>
    <lineage>
        <taxon>Bacteria</taxon>
        <taxon>Pseudomonadati</taxon>
        <taxon>Bacteroidota</taxon>
        <taxon>Chitinophagia</taxon>
        <taxon>Chitinophagales</taxon>
        <taxon>Chitinophagaceae</taxon>
        <taxon>Chitinophaga</taxon>
    </lineage>
</organism>
<evidence type="ECO:0000259" key="1">
    <source>
        <dbReference type="PROSITE" id="PS51662"/>
    </source>
</evidence>
<dbReference type="EMBL" id="FOBB01000002">
    <property type="protein sequence ID" value="SEL70172.1"/>
    <property type="molecule type" value="Genomic_DNA"/>
</dbReference>
<dbReference type="Pfam" id="PF02333">
    <property type="entry name" value="Phytase"/>
    <property type="match status" value="1"/>
</dbReference>
<protein>
    <submittedName>
        <fullName evidence="2">3-phytase</fullName>
    </submittedName>
</protein>
<dbReference type="STRING" id="573321.SAMN04488505_102893"/>
<dbReference type="SUPFAM" id="SSF50956">
    <property type="entry name" value="Thermostable phytase (3-phytase)"/>
    <property type="match status" value="1"/>
</dbReference>
<name>A0A1H7SC00_9BACT</name>
<evidence type="ECO:0000313" key="3">
    <source>
        <dbReference type="Proteomes" id="UP000198984"/>
    </source>
</evidence>
<dbReference type="AlphaFoldDB" id="A0A1H7SC00"/>
<feature type="domain" description="BPP" evidence="1">
    <location>
        <begin position="40"/>
        <end position="365"/>
    </location>
</feature>
<gene>
    <name evidence="2" type="ORF">SAMN04488505_102893</name>
</gene>
<dbReference type="GO" id="GO:0016158">
    <property type="term" value="F:inositol hexakisphosphate 3-phosphatase activity"/>
    <property type="evidence" value="ECO:0007669"/>
    <property type="project" value="InterPro"/>
</dbReference>
<sequence length="369" mass="41130">MLYAFRFQLSSKQTIVKYFLFILPLALQSCQGQQGPIIIQDTTLSRGKALQPVVVTEPVLYDSDDPAIWINKADTAHSLIIGTDKNSDGGLYVFDLQGKVVQKVSGLKRPNNVDIAYGLRLNGQPTDIAVTTERETNSLRIYRLPDMQAVDGNGIPVFEGEQERAPMGISLYTRPSDSAIFAIVSRKTGPATQYLWQYRLQDNGKGQVTATLVRKFGQYSAKKEIESVAVDNELGYVYYSDEQSGIRQYYADPAKGDAELSLFGQHEFRADNEGISIYKTGPATGYILVSDQDANSFNIYRREGDAGNPQRHTLLKKILVSAMNSDGSDVTNVALGARFPKGLFVAMSTDRTFHYYDWRAIEELIMKNE</sequence>
<keyword evidence="3" id="KW-1185">Reference proteome</keyword>
<dbReference type="Gene3D" id="2.120.10.30">
    <property type="entry name" value="TolB, C-terminal domain"/>
    <property type="match status" value="1"/>
</dbReference>